<dbReference type="Gene3D" id="1.20.58.60">
    <property type="match status" value="1"/>
</dbReference>
<accession>A0AAN5D8I5</accession>
<gene>
    <name evidence="1" type="ORF">PMAYCL1PPCAC_28658</name>
</gene>
<protein>
    <submittedName>
        <fullName evidence="1">Uncharacterized protein</fullName>
    </submittedName>
</protein>
<keyword evidence="2" id="KW-1185">Reference proteome</keyword>
<organism evidence="1 2">
    <name type="scientific">Pristionchus mayeri</name>
    <dbReference type="NCBI Taxonomy" id="1317129"/>
    <lineage>
        <taxon>Eukaryota</taxon>
        <taxon>Metazoa</taxon>
        <taxon>Ecdysozoa</taxon>
        <taxon>Nematoda</taxon>
        <taxon>Chromadorea</taxon>
        <taxon>Rhabditida</taxon>
        <taxon>Rhabditina</taxon>
        <taxon>Diplogasteromorpha</taxon>
        <taxon>Diplogasteroidea</taxon>
        <taxon>Neodiplogasteridae</taxon>
        <taxon>Pristionchus</taxon>
    </lineage>
</organism>
<name>A0AAN5D8I5_9BILA</name>
<evidence type="ECO:0000313" key="2">
    <source>
        <dbReference type="Proteomes" id="UP001328107"/>
    </source>
</evidence>
<proteinExistence type="predicted"/>
<sequence>MDILNEDITETGKKLDTAEVQLYQFVRRSEELLEICADSERRLHSSALFLPTNLKDAERMEADLEEFSAKFEDGMKEGIPSYTTEMEEVLAMECIDRGLILEWSDKVTVALHELNLLFGRRMNTLEVVAGFYKKLDLIDCSDWVEVIVLSN</sequence>
<dbReference type="SUPFAM" id="SSF46966">
    <property type="entry name" value="Spectrin repeat"/>
    <property type="match status" value="1"/>
</dbReference>
<dbReference type="Proteomes" id="UP001328107">
    <property type="component" value="Unassembled WGS sequence"/>
</dbReference>
<dbReference type="AlphaFoldDB" id="A0AAN5D8I5"/>
<evidence type="ECO:0000313" key="1">
    <source>
        <dbReference type="EMBL" id="GMR58463.1"/>
    </source>
</evidence>
<dbReference type="EMBL" id="BTRK01000006">
    <property type="protein sequence ID" value="GMR58463.1"/>
    <property type="molecule type" value="Genomic_DNA"/>
</dbReference>
<reference evidence="2" key="1">
    <citation type="submission" date="2022-10" db="EMBL/GenBank/DDBJ databases">
        <title>Genome assembly of Pristionchus species.</title>
        <authorList>
            <person name="Yoshida K."/>
            <person name="Sommer R.J."/>
        </authorList>
    </citation>
    <scope>NUCLEOTIDE SEQUENCE [LARGE SCALE GENOMIC DNA]</scope>
    <source>
        <strain evidence="2">RS5460</strain>
    </source>
</reference>
<comment type="caution">
    <text evidence="1">The sequence shown here is derived from an EMBL/GenBank/DDBJ whole genome shotgun (WGS) entry which is preliminary data.</text>
</comment>